<comment type="caution">
    <text evidence="3">The sequence shown here is derived from an EMBL/GenBank/DDBJ whole genome shotgun (WGS) entry which is preliminary data.</text>
</comment>
<dbReference type="EMBL" id="VJMJ01000112">
    <property type="protein sequence ID" value="KAF0734480.1"/>
    <property type="molecule type" value="Genomic_DNA"/>
</dbReference>
<feature type="domain" description="Guanylate cyclase" evidence="2">
    <location>
        <begin position="404"/>
        <end position="525"/>
    </location>
</feature>
<evidence type="ECO:0000313" key="3">
    <source>
        <dbReference type="EMBL" id="KAF0734480.1"/>
    </source>
</evidence>
<dbReference type="InterPro" id="IPR001054">
    <property type="entry name" value="A/G_cyclase"/>
</dbReference>
<protein>
    <recommendedName>
        <fullName evidence="2">Guanylate cyclase domain-containing protein</fullName>
    </recommendedName>
</protein>
<gene>
    <name evidence="3" type="ORF">Ae201684_008829</name>
</gene>
<feature type="compositionally biased region" description="Low complexity" evidence="1">
    <location>
        <begin position="36"/>
        <end position="52"/>
    </location>
</feature>
<feature type="compositionally biased region" description="Polar residues" evidence="1">
    <location>
        <begin position="80"/>
        <end position="89"/>
    </location>
</feature>
<proteinExistence type="predicted"/>
<dbReference type="SMART" id="SM00044">
    <property type="entry name" value="CYCc"/>
    <property type="match status" value="1"/>
</dbReference>
<keyword evidence="4" id="KW-1185">Reference proteome</keyword>
<dbReference type="Gene3D" id="3.30.70.1230">
    <property type="entry name" value="Nucleotide cyclase"/>
    <property type="match status" value="2"/>
</dbReference>
<dbReference type="GO" id="GO:0035556">
    <property type="term" value="P:intracellular signal transduction"/>
    <property type="evidence" value="ECO:0007669"/>
    <property type="project" value="InterPro"/>
</dbReference>
<dbReference type="SUPFAM" id="SSF55073">
    <property type="entry name" value="Nucleotide cyclase"/>
    <property type="match status" value="2"/>
</dbReference>
<evidence type="ECO:0000259" key="2">
    <source>
        <dbReference type="PROSITE" id="PS50125"/>
    </source>
</evidence>
<dbReference type="InterPro" id="IPR029787">
    <property type="entry name" value="Nucleotide_cyclase"/>
</dbReference>
<dbReference type="PROSITE" id="PS50125">
    <property type="entry name" value="GUANYLATE_CYCLASE_2"/>
    <property type="match status" value="1"/>
</dbReference>
<dbReference type="Proteomes" id="UP000481153">
    <property type="component" value="Unassembled WGS sequence"/>
</dbReference>
<feature type="region of interest" description="Disordered" evidence="1">
    <location>
        <begin position="33"/>
        <end position="52"/>
    </location>
</feature>
<dbReference type="PANTHER" id="PTHR43081:SF1">
    <property type="entry name" value="ADENYLATE CYCLASE, TERMINAL-DIFFERENTIATION SPECIFIC"/>
    <property type="match status" value="1"/>
</dbReference>
<evidence type="ECO:0000256" key="1">
    <source>
        <dbReference type="SAM" id="MobiDB-lite"/>
    </source>
</evidence>
<dbReference type="InterPro" id="IPR050697">
    <property type="entry name" value="Adenylyl/Guanylyl_Cyclase_3/4"/>
</dbReference>
<dbReference type="CDD" id="cd07302">
    <property type="entry name" value="CHD"/>
    <property type="match status" value="1"/>
</dbReference>
<feature type="compositionally biased region" description="Low complexity" evidence="1">
    <location>
        <begin position="58"/>
        <end position="72"/>
    </location>
</feature>
<sequence length="693" mass="77248">MSCWHCCIRALKRFLPKNDIVVELNPYLNTNHGYPHHTTTPGAHQTTTTTQVSVASRYSNSQGGNHSGQSQTGRRRDRQQQLVDPSQATGRGKGSILNPALLVSAQTPMYHCQYSPHGPRNPQDMSDEDYETYTAHAGAYMPPPSSSSALDTFTPMLRAVNTFSSTEDVHCEVDNMLVLVYVSVAAYQRLSRQFQELMEEATNLYVHMIRSRLIEYGGIELFFNEGYFIVGFHSEFNAARWCLAMQLGLMYAAWNPRFLKAPEVQEEMSRDKPGPVFRGLRVRMAIHSIAAGDDDEEDIDASLIDCTVAPEQNPRELVRLIGECVHGGQIALSDGVWERLKEQLVQLGNPIVEDLGKHLIGGHALQLFQLLPKHLEDRRFLPLMSVKQLAPAMRDAPTAAGPVTMVFTFIEGARSLMLNDAHALVSRVKAICALSRKILRKYRGYECQELQGDFMLAFFRPADAIAWCGEVQKQVHALFDRDPNGIQFKISMGIETGVPVSVSPHKSSGRADYFGNIVNQTARIAKAAHGGQIMMGGDAWTAFMQDTVTYSERRNPSGLPFYFKDHGRFVFKGIANGTLLVEVVPVGLEHIVHEPLTAKPFKKAVNDSTVPMPNRNRVMYVYCQYGADGEPEVGHSIRDTEMFDDKSLYGSLSEMSLNDLRSWFNEDSVLSSTGEFSLPPSVCELSELDMVAV</sequence>
<reference evidence="3 4" key="1">
    <citation type="submission" date="2019-07" db="EMBL/GenBank/DDBJ databases">
        <title>Genomics analysis of Aphanomyces spp. identifies a new class of oomycete effector associated with host adaptation.</title>
        <authorList>
            <person name="Gaulin E."/>
        </authorList>
    </citation>
    <scope>NUCLEOTIDE SEQUENCE [LARGE SCALE GENOMIC DNA]</scope>
    <source>
        <strain evidence="3 4">ATCC 201684</strain>
    </source>
</reference>
<accession>A0A6G0X3Q2</accession>
<feature type="region of interest" description="Disordered" evidence="1">
    <location>
        <begin position="58"/>
        <end position="96"/>
    </location>
</feature>
<organism evidence="3 4">
    <name type="scientific">Aphanomyces euteiches</name>
    <dbReference type="NCBI Taxonomy" id="100861"/>
    <lineage>
        <taxon>Eukaryota</taxon>
        <taxon>Sar</taxon>
        <taxon>Stramenopiles</taxon>
        <taxon>Oomycota</taxon>
        <taxon>Saprolegniomycetes</taxon>
        <taxon>Saprolegniales</taxon>
        <taxon>Verrucalvaceae</taxon>
        <taxon>Aphanomyces</taxon>
    </lineage>
</organism>
<dbReference type="Pfam" id="PF00211">
    <property type="entry name" value="Guanylate_cyc"/>
    <property type="match status" value="1"/>
</dbReference>
<dbReference type="VEuPathDB" id="FungiDB:AeMF1_000521"/>
<dbReference type="GO" id="GO:0009190">
    <property type="term" value="P:cyclic nucleotide biosynthetic process"/>
    <property type="evidence" value="ECO:0007669"/>
    <property type="project" value="InterPro"/>
</dbReference>
<dbReference type="PANTHER" id="PTHR43081">
    <property type="entry name" value="ADENYLATE CYCLASE, TERMINAL-DIFFERENTIATION SPECIFIC-RELATED"/>
    <property type="match status" value="1"/>
</dbReference>
<dbReference type="AlphaFoldDB" id="A0A6G0X3Q2"/>
<name>A0A6G0X3Q2_9STRA</name>
<evidence type="ECO:0000313" key="4">
    <source>
        <dbReference type="Proteomes" id="UP000481153"/>
    </source>
</evidence>